<evidence type="ECO:0000256" key="1">
    <source>
        <dbReference type="SAM" id="MobiDB-lite"/>
    </source>
</evidence>
<keyword evidence="2" id="KW-0472">Membrane</keyword>
<feature type="region of interest" description="Disordered" evidence="1">
    <location>
        <begin position="340"/>
        <end position="360"/>
    </location>
</feature>
<protein>
    <submittedName>
        <fullName evidence="3">Uncharacterized protein</fullName>
    </submittedName>
</protein>
<feature type="compositionally biased region" description="Low complexity" evidence="1">
    <location>
        <begin position="152"/>
        <end position="173"/>
    </location>
</feature>
<evidence type="ECO:0000256" key="2">
    <source>
        <dbReference type="SAM" id="Phobius"/>
    </source>
</evidence>
<feature type="compositionally biased region" description="Polar residues" evidence="1">
    <location>
        <begin position="112"/>
        <end position="127"/>
    </location>
</feature>
<reference evidence="3 4" key="1">
    <citation type="submission" date="2020-08" db="EMBL/GenBank/DDBJ databases">
        <title>Whole genome shotgun sequence of Actinocatenispora thailandica NBRC 105041.</title>
        <authorList>
            <person name="Komaki H."/>
            <person name="Tamura T."/>
        </authorList>
    </citation>
    <scope>NUCLEOTIDE SEQUENCE [LARGE SCALE GENOMIC DNA]</scope>
    <source>
        <strain evidence="3 4">NBRC 105041</strain>
    </source>
</reference>
<feature type="transmembrane region" description="Helical" evidence="2">
    <location>
        <begin position="28"/>
        <end position="46"/>
    </location>
</feature>
<gene>
    <name evidence="3" type="ORF">Athai_63300</name>
</gene>
<proteinExistence type="predicted"/>
<feature type="compositionally biased region" description="Polar residues" evidence="1">
    <location>
        <begin position="83"/>
        <end position="94"/>
    </location>
</feature>
<feature type="region of interest" description="Disordered" evidence="1">
    <location>
        <begin position="83"/>
        <end position="178"/>
    </location>
</feature>
<dbReference type="EMBL" id="AP023355">
    <property type="protein sequence ID" value="BCJ38827.1"/>
    <property type="molecule type" value="Genomic_DNA"/>
</dbReference>
<evidence type="ECO:0000313" key="3">
    <source>
        <dbReference type="EMBL" id="BCJ38827.1"/>
    </source>
</evidence>
<name>A0A7R7HZY3_9ACTN</name>
<dbReference type="Proteomes" id="UP000611640">
    <property type="component" value="Chromosome"/>
</dbReference>
<evidence type="ECO:0000313" key="4">
    <source>
        <dbReference type="Proteomes" id="UP000611640"/>
    </source>
</evidence>
<keyword evidence="2" id="KW-0812">Transmembrane</keyword>
<feature type="compositionally biased region" description="Basic and acidic residues" evidence="1">
    <location>
        <begin position="1"/>
        <end position="13"/>
    </location>
</feature>
<accession>A0A7R7HZY3</accession>
<sequence length="417" mass="40336">MSDRTRGGERDQRCSAPATARRSRALRYGLRALVLAGAAGAAWFLGSQVASASPAHDDSAAASSCQAGLLPATTHAVGSTLHSLTAGDNQTSGGTAAGEETCDRHAAGSHHGNATRTAQVANSTCSAGSARHGAAAPTNPQAGPACTRPNRPSTDSATTPGGTPAAGASGPAPLGQLADATRPVLGPVADATRPVTGPVTTAVGPIAGGLNQSPVIGALADVTRPVTSTVAATTRPVTDTLTGPLVSATRPVTGLLGAVVHPLPGMTDGVATPVTGVLTGGVGPLSGFGVPTLAAPHQASWLGRHLPAGGLARPAVPASRCASHPFATWTGTEADSAGFRSLGVDDSTPGAPAPAPLGTGITNGGSAVSAASHAHGGAFAPTGPYAAIGNQALRVGPAAAPIGLPRLSEADPVVSPD</sequence>
<keyword evidence="2" id="KW-1133">Transmembrane helix</keyword>
<dbReference type="AlphaFoldDB" id="A0A7R7HZY3"/>
<keyword evidence="4" id="KW-1185">Reference proteome</keyword>
<organism evidence="3 4">
    <name type="scientific">Actinocatenispora thailandica</name>
    <dbReference type="NCBI Taxonomy" id="227318"/>
    <lineage>
        <taxon>Bacteria</taxon>
        <taxon>Bacillati</taxon>
        <taxon>Actinomycetota</taxon>
        <taxon>Actinomycetes</taxon>
        <taxon>Micromonosporales</taxon>
        <taxon>Micromonosporaceae</taxon>
        <taxon>Actinocatenispora</taxon>
    </lineage>
</organism>
<dbReference type="KEGG" id="atl:Athai_63300"/>
<feature type="region of interest" description="Disordered" evidence="1">
    <location>
        <begin position="1"/>
        <end position="21"/>
    </location>
</feature>